<evidence type="ECO:0000256" key="2">
    <source>
        <dbReference type="SAM" id="Phobius"/>
    </source>
</evidence>
<feature type="region of interest" description="Disordered" evidence="1">
    <location>
        <begin position="72"/>
        <end position="103"/>
    </location>
</feature>
<name>A0ABC8SXQ2_9AQUA</name>
<dbReference type="AlphaFoldDB" id="A0ABC8SXQ2"/>
<dbReference type="Proteomes" id="UP001642360">
    <property type="component" value="Unassembled WGS sequence"/>
</dbReference>
<accession>A0ABC8SXQ2</accession>
<dbReference type="PANTHER" id="PTHR37184:SF2">
    <property type="entry name" value="CLAVATA3_ESR (CLE)-RELATED PROTEIN 43"/>
    <property type="match status" value="1"/>
</dbReference>
<dbReference type="PANTHER" id="PTHR37184">
    <property type="entry name" value="CLAVATA3/ESR (CLE)-RELATED PROTEIN 27"/>
    <property type="match status" value="1"/>
</dbReference>
<gene>
    <name evidence="3" type="ORF">ILEXP_LOCUS28186</name>
</gene>
<protein>
    <submittedName>
        <fullName evidence="3">Uncharacterized protein</fullName>
    </submittedName>
</protein>
<dbReference type="EMBL" id="CAUOFW020003369">
    <property type="protein sequence ID" value="CAK9159492.1"/>
    <property type="molecule type" value="Genomic_DNA"/>
</dbReference>
<keyword evidence="2" id="KW-1133">Transmembrane helix</keyword>
<proteinExistence type="predicted"/>
<keyword evidence="2" id="KW-0472">Membrane</keyword>
<feature type="transmembrane region" description="Helical" evidence="2">
    <location>
        <begin position="9"/>
        <end position="28"/>
    </location>
</feature>
<dbReference type="InterPro" id="IPR040274">
    <property type="entry name" value="CLE27/CLE43"/>
</dbReference>
<keyword evidence="2" id="KW-0812">Transmembrane</keyword>
<evidence type="ECO:0000256" key="1">
    <source>
        <dbReference type="SAM" id="MobiDB-lite"/>
    </source>
</evidence>
<evidence type="ECO:0000313" key="4">
    <source>
        <dbReference type="Proteomes" id="UP001642360"/>
    </source>
</evidence>
<reference evidence="3 4" key="1">
    <citation type="submission" date="2024-02" db="EMBL/GenBank/DDBJ databases">
        <authorList>
            <person name="Vignale AGUSTIN F."/>
            <person name="Sosa J E."/>
            <person name="Modenutti C."/>
        </authorList>
    </citation>
    <scope>NUCLEOTIDE SEQUENCE [LARGE SCALE GENOMIC DNA]</scope>
</reference>
<sequence length="103" mass="11476">MAPSGGRRIIYSSLLLLLIISVLNIWVFSDSQVVALRLLQEDMVAREQRGQTMKKDNKNAVEGDALLQNDFNGGVPDLNNTTQHGFQENKRTIPSCPDALHNK</sequence>
<comment type="caution">
    <text evidence="3">The sequence shown here is derived from an EMBL/GenBank/DDBJ whole genome shotgun (WGS) entry which is preliminary data.</text>
</comment>
<evidence type="ECO:0000313" key="3">
    <source>
        <dbReference type="EMBL" id="CAK9159492.1"/>
    </source>
</evidence>
<organism evidence="3 4">
    <name type="scientific">Ilex paraguariensis</name>
    <name type="common">yerba mate</name>
    <dbReference type="NCBI Taxonomy" id="185542"/>
    <lineage>
        <taxon>Eukaryota</taxon>
        <taxon>Viridiplantae</taxon>
        <taxon>Streptophyta</taxon>
        <taxon>Embryophyta</taxon>
        <taxon>Tracheophyta</taxon>
        <taxon>Spermatophyta</taxon>
        <taxon>Magnoliopsida</taxon>
        <taxon>eudicotyledons</taxon>
        <taxon>Gunneridae</taxon>
        <taxon>Pentapetalae</taxon>
        <taxon>asterids</taxon>
        <taxon>campanulids</taxon>
        <taxon>Aquifoliales</taxon>
        <taxon>Aquifoliaceae</taxon>
        <taxon>Ilex</taxon>
    </lineage>
</organism>
<keyword evidence="4" id="KW-1185">Reference proteome</keyword>